<evidence type="ECO:0000256" key="8">
    <source>
        <dbReference type="ARBA" id="ARBA00022741"/>
    </source>
</evidence>
<feature type="domain" description="GHMP kinase N-terminal" evidence="14">
    <location>
        <begin position="56"/>
        <end position="138"/>
    </location>
</feature>
<evidence type="ECO:0000256" key="13">
    <source>
        <dbReference type="HAMAP-Rule" id="MF_00384"/>
    </source>
</evidence>
<dbReference type="InterPro" id="IPR014721">
    <property type="entry name" value="Ribsml_uS5_D2-typ_fold_subgr"/>
</dbReference>
<name>A0A3T0D777_9FIRM</name>
<dbReference type="InterPro" id="IPR006204">
    <property type="entry name" value="GHMP_kinase_N_dom"/>
</dbReference>
<evidence type="ECO:0000259" key="15">
    <source>
        <dbReference type="Pfam" id="PF08544"/>
    </source>
</evidence>
<evidence type="ECO:0000256" key="6">
    <source>
        <dbReference type="ARBA" id="ARBA00022679"/>
    </source>
</evidence>
<sequence length="308" mass="33538">MISVKVPASSANLGAGFDCMGVALKLYNIIEVEEIEKGLEITSSPDDPSIAKDENNLVFKAMKVVFDEVGWYPKGLRINLINEIPLTRGLGSSAACISGGIYAANLLCGGKLSEEEMIFLAAKMEGHPDNSTPAMIGGLVFAVLEENKVNYIKFVVPNRLKFAVFIPDFQLSTEYARNILPKYIEFKDAVFNVGRAALFASAITTGNYDLLPAATQDRLHQPYRKNLIPDFDKIVNLSLEFGAKGAFLSGAGPSIIALIDENYDSFEQNAKIALSSLELKSKWDLMILEADNSGATVFSVQSSSSFKR</sequence>
<dbReference type="PANTHER" id="PTHR20861">
    <property type="entry name" value="HOMOSERINE/4-DIPHOSPHOCYTIDYL-2-C-METHYL-D-ERYTHRITOL KINASE"/>
    <property type="match status" value="1"/>
</dbReference>
<comment type="subcellular location">
    <subcellularLocation>
        <location evidence="13">Cytoplasm</location>
    </subcellularLocation>
</comment>
<dbReference type="SUPFAM" id="SSF54211">
    <property type="entry name" value="Ribosomal protein S5 domain 2-like"/>
    <property type="match status" value="1"/>
</dbReference>
<dbReference type="GO" id="GO:0004413">
    <property type="term" value="F:homoserine kinase activity"/>
    <property type="evidence" value="ECO:0007669"/>
    <property type="project" value="UniProtKB-UniRule"/>
</dbReference>
<keyword evidence="6 13" id="KW-0808">Transferase</keyword>
<evidence type="ECO:0000256" key="7">
    <source>
        <dbReference type="ARBA" id="ARBA00022697"/>
    </source>
</evidence>
<dbReference type="EC" id="2.7.1.39" evidence="3 13"/>
<keyword evidence="5 13" id="KW-0028">Amino-acid biosynthesis</keyword>
<evidence type="ECO:0000256" key="11">
    <source>
        <dbReference type="ARBA" id="ARBA00049375"/>
    </source>
</evidence>
<dbReference type="GO" id="GO:0009088">
    <property type="term" value="P:threonine biosynthetic process"/>
    <property type="evidence" value="ECO:0007669"/>
    <property type="project" value="UniProtKB-UniRule"/>
</dbReference>
<evidence type="ECO:0000313" key="17">
    <source>
        <dbReference type="Proteomes" id="UP000282930"/>
    </source>
</evidence>
<dbReference type="PROSITE" id="PS00627">
    <property type="entry name" value="GHMP_KINASES_ATP"/>
    <property type="match status" value="1"/>
</dbReference>
<reference evidence="16 17" key="1">
    <citation type="submission" date="2018-12" db="EMBL/GenBank/DDBJ databases">
        <title>Genome sequence from the cellulolytic species, Caldicellulosiruptor changbaiensis.</title>
        <authorList>
            <person name="Blumer-Schuette S.E."/>
            <person name="Mendoza C."/>
        </authorList>
    </citation>
    <scope>NUCLEOTIDE SEQUENCE [LARGE SCALE GENOMIC DNA]</scope>
    <source>
        <strain evidence="16 17">CBS-Z</strain>
    </source>
</reference>
<comment type="catalytic activity">
    <reaction evidence="11 13">
        <text>L-homoserine + ATP = O-phospho-L-homoserine + ADP + H(+)</text>
        <dbReference type="Rhea" id="RHEA:13985"/>
        <dbReference type="ChEBI" id="CHEBI:15378"/>
        <dbReference type="ChEBI" id="CHEBI:30616"/>
        <dbReference type="ChEBI" id="CHEBI:57476"/>
        <dbReference type="ChEBI" id="CHEBI:57590"/>
        <dbReference type="ChEBI" id="CHEBI:456216"/>
        <dbReference type="EC" id="2.7.1.39"/>
    </reaction>
</comment>
<evidence type="ECO:0000256" key="3">
    <source>
        <dbReference type="ARBA" id="ARBA00012078"/>
    </source>
</evidence>
<dbReference type="HAMAP" id="MF_00384">
    <property type="entry name" value="Homoser_kinase"/>
    <property type="match status" value="1"/>
</dbReference>
<proteinExistence type="inferred from homology"/>
<keyword evidence="13" id="KW-0963">Cytoplasm</keyword>
<evidence type="ECO:0000256" key="10">
    <source>
        <dbReference type="ARBA" id="ARBA00022840"/>
    </source>
</evidence>
<dbReference type="SUPFAM" id="SSF55060">
    <property type="entry name" value="GHMP Kinase, C-terminal domain"/>
    <property type="match status" value="1"/>
</dbReference>
<dbReference type="NCBIfam" id="NF002288">
    <property type="entry name" value="PRK01212.1-4"/>
    <property type="match status" value="1"/>
</dbReference>
<keyword evidence="10 13" id="KW-0067">ATP-binding</keyword>
<dbReference type="GO" id="GO:0005737">
    <property type="term" value="C:cytoplasm"/>
    <property type="evidence" value="ECO:0007669"/>
    <property type="project" value="UniProtKB-SubCell"/>
</dbReference>
<accession>A0A3T0D777</accession>
<protein>
    <recommendedName>
        <fullName evidence="4 13">Homoserine kinase</fullName>
        <shortName evidence="13">HK</shortName>
        <shortName evidence="13">HSK</shortName>
        <ecNumber evidence="3 13">2.7.1.39</ecNumber>
    </recommendedName>
</protein>
<dbReference type="InterPro" id="IPR020568">
    <property type="entry name" value="Ribosomal_Su5_D2-typ_SF"/>
</dbReference>
<dbReference type="RefSeq" id="WP_127352308.1">
    <property type="nucleotide sequence ID" value="NZ_CP034791.1"/>
</dbReference>
<dbReference type="Proteomes" id="UP000282930">
    <property type="component" value="Chromosome"/>
</dbReference>
<keyword evidence="9 13" id="KW-0418">Kinase</keyword>
<evidence type="ECO:0000256" key="1">
    <source>
        <dbReference type="ARBA" id="ARBA00005015"/>
    </source>
</evidence>
<feature type="binding site" evidence="13">
    <location>
        <begin position="85"/>
        <end position="95"/>
    </location>
    <ligand>
        <name>ATP</name>
        <dbReference type="ChEBI" id="CHEBI:30616"/>
    </ligand>
</feature>
<dbReference type="InterPro" id="IPR036554">
    <property type="entry name" value="GHMP_kinase_C_sf"/>
</dbReference>
<organism evidence="16 17">
    <name type="scientific">Caldicellulosiruptor changbaiensis</name>
    <dbReference type="NCBI Taxonomy" id="1222016"/>
    <lineage>
        <taxon>Bacteria</taxon>
        <taxon>Bacillati</taxon>
        <taxon>Bacillota</taxon>
        <taxon>Bacillota incertae sedis</taxon>
        <taxon>Caldicellulosiruptorales</taxon>
        <taxon>Caldicellulosiruptoraceae</taxon>
        <taxon>Caldicellulosiruptor</taxon>
    </lineage>
</organism>
<dbReference type="NCBIfam" id="TIGR00191">
    <property type="entry name" value="thrB"/>
    <property type="match status" value="1"/>
</dbReference>
<evidence type="ECO:0000256" key="9">
    <source>
        <dbReference type="ARBA" id="ARBA00022777"/>
    </source>
</evidence>
<dbReference type="InterPro" id="IPR006203">
    <property type="entry name" value="GHMP_knse_ATP-bd_CS"/>
</dbReference>
<feature type="domain" description="GHMP kinase C-terminal" evidence="15">
    <location>
        <begin position="209"/>
        <end position="261"/>
    </location>
</feature>
<evidence type="ECO:0000256" key="4">
    <source>
        <dbReference type="ARBA" id="ARBA00017858"/>
    </source>
</evidence>
<dbReference type="GO" id="GO:0005524">
    <property type="term" value="F:ATP binding"/>
    <property type="evidence" value="ECO:0007669"/>
    <property type="project" value="UniProtKB-UniRule"/>
</dbReference>
<keyword evidence="7 13" id="KW-0791">Threonine biosynthesis</keyword>
<gene>
    <name evidence="13" type="primary">thrB</name>
    <name evidence="16" type="ORF">ELD05_09930</name>
</gene>
<comment type="similarity">
    <text evidence="2 13">Belongs to the GHMP kinase family. Homoserine kinase subfamily.</text>
</comment>
<comment type="function">
    <text evidence="12 13">Catalyzes the ATP-dependent phosphorylation of L-homoserine to L-homoserine phosphate.</text>
</comment>
<dbReference type="InterPro" id="IPR000870">
    <property type="entry name" value="Homoserine_kinase"/>
</dbReference>
<evidence type="ECO:0000313" key="16">
    <source>
        <dbReference type="EMBL" id="AZT90934.1"/>
    </source>
</evidence>
<comment type="pathway">
    <text evidence="1 13">Amino-acid biosynthesis; L-threonine biosynthesis; L-threonine from L-aspartate: step 4/5.</text>
</comment>
<dbReference type="KEGG" id="ccha:ELD05_09930"/>
<dbReference type="Pfam" id="PF00288">
    <property type="entry name" value="GHMP_kinases_N"/>
    <property type="match status" value="1"/>
</dbReference>
<keyword evidence="17" id="KW-1185">Reference proteome</keyword>
<dbReference type="Pfam" id="PF08544">
    <property type="entry name" value="GHMP_kinases_C"/>
    <property type="match status" value="1"/>
</dbReference>
<evidence type="ECO:0000259" key="14">
    <source>
        <dbReference type="Pfam" id="PF00288"/>
    </source>
</evidence>
<dbReference type="PRINTS" id="PR00958">
    <property type="entry name" value="HOMSERKINASE"/>
</dbReference>
<dbReference type="Gene3D" id="3.30.70.890">
    <property type="entry name" value="GHMP kinase, C-terminal domain"/>
    <property type="match status" value="1"/>
</dbReference>
<evidence type="ECO:0000256" key="12">
    <source>
        <dbReference type="ARBA" id="ARBA00049954"/>
    </source>
</evidence>
<dbReference type="InterPro" id="IPR013750">
    <property type="entry name" value="GHMP_kinase_C_dom"/>
</dbReference>
<keyword evidence="8 13" id="KW-0547">Nucleotide-binding</keyword>
<dbReference type="AlphaFoldDB" id="A0A3T0D777"/>
<evidence type="ECO:0000256" key="5">
    <source>
        <dbReference type="ARBA" id="ARBA00022605"/>
    </source>
</evidence>
<dbReference type="Gene3D" id="3.30.230.10">
    <property type="match status" value="1"/>
</dbReference>
<dbReference type="PIRSF" id="PIRSF000676">
    <property type="entry name" value="Homoser_kin"/>
    <property type="match status" value="1"/>
</dbReference>
<dbReference type="PANTHER" id="PTHR20861:SF1">
    <property type="entry name" value="HOMOSERINE KINASE"/>
    <property type="match status" value="1"/>
</dbReference>
<evidence type="ECO:0000256" key="2">
    <source>
        <dbReference type="ARBA" id="ARBA00007370"/>
    </source>
</evidence>
<dbReference type="UniPathway" id="UPA00050">
    <property type="reaction ID" value="UER00064"/>
</dbReference>
<dbReference type="EMBL" id="CP034791">
    <property type="protein sequence ID" value="AZT90934.1"/>
    <property type="molecule type" value="Genomic_DNA"/>
</dbReference>